<comment type="caution">
    <text evidence="3">The sequence shown here is derived from an EMBL/GenBank/DDBJ whole genome shotgun (WGS) entry which is preliminary data.</text>
</comment>
<evidence type="ECO:0000313" key="4">
    <source>
        <dbReference type="Proteomes" id="UP001235064"/>
    </source>
</evidence>
<organism evidence="3 4">
    <name type="scientific">Microbacterium candidum</name>
    <dbReference type="NCBI Taxonomy" id="3041922"/>
    <lineage>
        <taxon>Bacteria</taxon>
        <taxon>Bacillati</taxon>
        <taxon>Actinomycetota</taxon>
        <taxon>Actinomycetes</taxon>
        <taxon>Micrococcales</taxon>
        <taxon>Microbacteriaceae</taxon>
        <taxon>Microbacterium</taxon>
    </lineage>
</organism>
<evidence type="ECO:0000313" key="3">
    <source>
        <dbReference type="EMBL" id="MDL9980785.1"/>
    </source>
</evidence>
<keyword evidence="4" id="KW-1185">Reference proteome</keyword>
<dbReference type="EMBL" id="JASXSZ010000005">
    <property type="protein sequence ID" value="MDL9980785.1"/>
    <property type="molecule type" value="Genomic_DNA"/>
</dbReference>
<evidence type="ECO:0000256" key="2">
    <source>
        <dbReference type="SAM" id="Phobius"/>
    </source>
</evidence>
<dbReference type="Pfam" id="PF19779">
    <property type="entry name" value="DUF6264"/>
    <property type="match status" value="1"/>
</dbReference>
<protein>
    <submittedName>
        <fullName evidence="3">DUF6264 family protein</fullName>
    </submittedName>
</protein>
<reference evidence="3 4" key="1">
    <citation type="submission" date="2023-06" db="EMBL/GenBank/DDBJ databases">
        <title>Microbacterium sp. nov., isolated from a waste landfill.</title>
        <authorList>
            <person name="Wen W."/>
        </authorList>
    </citation>
    <scope>NUCLEOTIDE SEQUENCE [LARGE SCALE GENOMIC DNA]</scope>
    <source>
        <strain evidence="3 4">ASV49</strain>
    </source>
</reference>
<feature type="transmembrane region" description="Helical" evidence="2">
    <location>
        <begin position="105"/>
        <end position="126"/>
    </location>
</feature>
<sequence length="176" mass="19033">MSTPDERPRPAYGEYATPEEQRARIQQPDAFHTPAPAPAPAPMAAPATTVPRVGPIDRVVTIILLAYGLYVVVTTAVELTDFPSFADMWMKTMGIPGTFTPSASAQTWAIVGIVLFSIGWLVAALLSWRAIARGRRAWWIPVVAALVSWIALAICLTIPLMADPAVVHWISTQSGQ</sequence>
<keyword evidence="2" id="KW-0472">Membrane</keyword>
<feature type="transmembrane region" description="Helical" evidence="2">
    <location>
        <begin position="138"/>
        <end position="162"/>
    </location>
</feature>
<evidence type="ECO:0000256" key="1">
    <source>
        <dbReference type="SAM" id="MobiDB-lite"/>
    </source>
</evidence>
<name>A0ABT7N248_9MICO</name>
<feature type="transmembrane region" description="Helical" evidence="2">
    <location>
        <begin position="62"/>
        <end position="85"/>
    </location>
</feature>
<accession>A0ABT7N248</accession>
<keyword evidence="2" id="KW-0812">Transmembrane</keyword>
<dbReference type="InterPro" id="IPR046231">
    <property type="entry name" value="DUF6264"/>
</dbReference>
<dbReference type="RefSeq" id="WP_286289743.1">
    <property type="nucleotide sequence ID" value="NZ_JASXSZ010000005.1"/>
</dbReference>
<feature type="region of interest" description="Disordered" evidence="1">
    <location>
        <begin position="1"/>
        <end position="43"/>
    </location>
</feature>
<dbReference type="Proteomes" id="UP001235064">
    <property type="component" value="Unassembled WGS sequence"/>
</dbReference>
<proteinExistence type="predicted"/>
<keyword evidence="2" id="KW-1133">Transmembrane helix</keyword>
<gene>
    <name evidence="3" type="ORF">QSV35_15705</name>
</gene>